<protein>
    <submittedName>
        <fullName evidence="1">Uncharacterized protein</fullName>
    </submittedName>
</protein>
<proteinExistence type="predicted"/>
<organism evidence="1 2">
    <name type="scientific">Lipomyces orientalis</name>
    <dbReference type="NCBI Taxonomy" id="1233043"/>
    <lineage>
        <taxon>Eukaryota</taxon>
        <taxon>Fungi</taxon>
        <taxon>Dikarya</taxon>
        <taxon>Ascomycota</taxon>
        <taxon>Saccharomycotina</taxon>
        <taxon>Lipomycetes</taxon>
        <taxon>Lipomycetales</taxon>
        <taxon>Lipomycetaceae</taxon>
        <taxon>Lipomyces</taxon>
    </lineage>
</organism>
<evidence type="ECO:0000313" key="1">
    <source>
        <dbReference type="EMBL" id="KAK9319446.1"/>
    </source>
</evidence>
<keyword evidence="2" id="KW-1185">Reference proteome</keyword>
<dbReference type="EMBL" id="MU970186">
    <property type="protein sequence ID" value="KAK9319446.1"/>
    <property type="molecule type" value="Genomic_DNA"/>
</dbReference>
<sequence>MAARAINREAIKTLKRPWLEDTPYDIRDAAMDDLLKAFHSGLARYKSDKKNFKIRYRSGKKCFQESIVIHSKHWAHGSGKYAFLRHMKSAEKLPEKLSSDSRLVMERSTGHFYLCLPGPLEMVEGPTGVPRVISLDPGVRSFMTGYTPDGEVVELGKGDIGHIYRLCHRMDDLQSRYSAKGLDQPKEVLLQFVQSDHSANIPNAADDWQRTSQDSIQDSESHGHLGPLPVPEAPYGQGKGVQVLQSGPGQRGTHKQNMWSMWASEQRWGQQGIQMLTLRACLRPGHQRGEEHPDKVLYQGGRRG</sequence>
<evidence type="ECO:0000313" key="2">
    <source>
        <dbReference type="Proteomes" id="UP001489719"/>
    </source>
</evidence>
<gene>
    <name evidence="1" type="ORF">V1517DRAFT_332509</name>
</gene>
<feature type="non-terminal residue" evidence="1">
    <location>
        <position position="304"/>
    </location>
</feature>
<name>A0ACC3TFA4_9ASCO</name>
<accession>A0ACC3TFA4</accession>
<reference evidence="2" key="1">
    <citation type="journal article" date="2024" name="Front. Bioeng. Biotechnol.">
        <title>Genome-scale model development and genomic sequencing of the oleaginous clade Lipomyces.</title>
        <authorList>
            <person name="Czajka J.J."/>
            <person name="Han Y."/>
            <person name="Kim J."/>
            <person name="Mondo S.J."/>
            <person name="Hofstad B.A."/>
            <person name="Robles A."/>
            <person name="Haridas S."/>
            <person name="Riley R."/>
            <person name="LaButti K."/>
            <person name="Pangilinan J."/>
            <person name="Andreopoulos W."/>
            <person name="Lipzen A."/>
            <person name="Yan J."/>
            <person name="Wang M."/>
            <person name="Ng V."/>
            <person name="Grigoriev I.V."/>
            <person name="Spatafora J.W."/>
            <person name="Magnuson J.K."/>
            <person name="Baker S.E."/>
            <person name="Pomraning K.R."/>
        </authorList>
    </citation>
    <scope>NUCLEOTIDE SEQUENCE [LARGE SCALE GENOMIC DNA]</scope>
    <source>
        <strain evidence="2">CBS 10300</strain>
    </source>
</reference>
<comment type="caution">
    <text evidence="1">The sequence shown here is derived from an EMBL/GenBank/DDBJ whole genome shotgun (WGS) entry which is preliminary data.</text>
</comment>
<dbReference type="Proteomes" id="UP001489719">
    <property type="component" value="Unassembled WGS sequence"/>
</dbReference>